<evidence type="ECO:0000256" key="1">
    <source>
        <dbReference type="SAM" id="MobiDB-lite"/>
    </source>
</evidence>
<keyword evidence="2" id="KW-0732">Signal</keyword>
<evidence type="ECO:0000313" key="4">
    <source>
        <dbReference type="Proteomes" id="UP000017048"/>
    </source>
</evidence>
<organism evidence="3 4">
    <name type="scientific">Nocardia asteroides NBRC 15531</name>
    <dbReference type="NCBI Taxonomy" id="1110697"/>
    <lineage>
        <taxon>Bacteria</taxon>
        <taxon>Bacillati</taxon>
        <taxon>Actinomycetota</taxon>
        <taxon>Actinomycetes</taxon>
        <taxon>Mycobacteriales</taxon>
        <taxon>Nocardiaceae</taxon>
        <taxon>Nocardia</taxon>
    </lineage>
</organism>
<dbReference type="AlphaFoldDB" id="U5E6A8"/>
<comment type="caution">
    <text evidence="3">The sequence shown here is derived from an EMBL/GenBank/DDBJ whole genome shotgun (WGS) entry which is preliminary data.</text>
</comment>
<keyword evidence="4" id="KW-1185">Reference proteome</keyword>
<accession>U5E6A8</accession>
<evidence type="ECO:0000313" key="3">
    <source>
        <dbReference type="EMBL" id="GAD82685.1"/>
    </source>
</evidence>
<dbReference type="Proteomes" id="UP000017048">
    <property type="component" value="Unassembled WGS sequence"/>
</dbReference>
<evidence type="ECO:0008006" key="5">
    <source>
        <dbReference type="Google" id="ProtNLM"/>
    </source>
</evidence>
<dbReference type="Gene3D" id="3.40.50.1000">
    <property type="entry name" value="HAD superfamily/HAD-like"/>
    <property type="match status" value="1"/>
</dbReference>
<protein>
    <recommendedName>
        <fullName evidence="5">Hydrolase</fullName>
    </recommendedName>
</protein>
<sequence>MTKNSALAAVALTAALLGSAACGTAETPTAAQSCSALDPAQPWYGDNRERIGQFISENGRCGTTDSASAPLALFDWDNTVVKNDVGELISVVTNPRPPRANRPSRTTTTASPTPATHSWCS</sequence>
<feature type="chain" id="PRO_5039206963" description="Hydrolase" evidence="2">
    <location>
        <begin position="21"/>
        <end position="121"/>
    </location>
</feature>
<dbReference type="eggNOG" id="COG0560">
    <property type="taxonomic scope" value="Bacteria"/>
</dbReference>
<dbReference type="PROSITE" id="PS51257">
    <property type="entry name" value="PROKAR_LIPOPROTEIN"/>
    <property type="match status" value="1"/>
</dbReference>
<dbReference type="InterPro" id="IPR023214">
    <property type="entry name" value="HAD_sf"/>
</dbReference>
<gene>
    <name evidence="3" type="ORF">NCAST_12_00370</name>
</gene>
<feature type="compositionally biased region" description="Low complexity" evidence="1">
    <location>
        <begin position="101"/>
        <end position="121"/>
    </location>
</feature>
<reference evidence="3 4" key="1">
    <citation type="journal article" date="2014" name="BMC Genomics">
        <title>Genome based analysis of type-I polyketide synthase and nonribosomal peptide synthetase gene clusters in seven strains of five representative Nocardia species.</title>
        <authorList>
            <person name="Komaki H."/>
            <person name="Ichikawa N."/>
            <person name="Hosoyama A."/>
            <person name="Takahashi-Nakaguchi A."/>
            <person name="Matsuzawa T."/>
            <person name="Suzuki K."/>
            <person name="Fujita N."/>
            <person name="Gonoi T."/>
        </authorList>
    </citation>
    <scope>NUCLEOTIDE SEQUENCE [LARGE SCALE GENOMIC DNA]</scope>
    <source>
        <strain evidence="3 4">NBRC 15531</strain>
    </source>
</reference>
<evidence type="ECO:0000256" key="2">
    <source>
        <dbReference type="SAM" id="SignalP"/>
    </source>
</evidence>
<name>U5E6A8_NOCAS</name>
<dbReference type="EMBL" id="BAFO02000012">
    <property type="protein sequence ID" value="GAD82685.1"/>
    <property type="molecule type" value="Genomic_DNA"/>
</dbReference>
<proteinExistence type="predicted"/>
<dbReference type="GeneID" id="91520046"/>
<feature type="signal peptide" evidence="2">
    <location>
        <begin position="1"/>
        <end position="20"/>
    </location>
</feature>
<feature type="region of interest" description="Disordered" evidence="1">
    <location>
        <begin position="92"/>
        <end position="121"/>
    </location>
</feature>
<dbReference type="RefSeq" id="WP_022565811.1">
    <property type="nucleotide sequence ID" value="NZ_BAFO02000012.1"/>
</dbReference>
<dbReference type="STRING" id="1824.SAMN05444423_1011397"/>